<proteinExistence type="inferred from homology"/>
<keyword evidence="2" id="KW-0732">Signal</keyword>
<dbReference type="AlphaFoldDB" id="A0A5R8K9S6"/>
<dbReference type="EMBL" id="VAUV01000021">
    <property type="protein sequence ID" value="TLD68675.1"/>
    <property type="molecule type" value="Genomic_DNA"/>
</dbReference>
<comment type="caution">
    <text evidence="3">The sequence shown here is derived from an EMBL/GenBank/DDBJ whole genome shotgun (WGS) entry which is preliminary data.</text>
</comment>
<evidence type="ECO:0000313" key="4">
    <source>
        <dbReference type="Proteomes" id="UP000306196"/>
    </source>
</evidence>
<accession>A0A5R8K9S6</accession>
<dbReference type="Proteomes" id="UP000306196">
    <property type="component" value="Unassembled WGS sequence"/>
</dbReference>
<comment type="similarity">
    <text evidence="1">Belongs to the ice-binding protein family.</text>
</comment>
<dbReference type="Pfam" id="PF11999">
    <property type="entry name" value="Ice_binding"/>
    <property type="match status" value="1"/>
</dbReference>
<evidence type="ECO:0000256" key="2">
    <source>
        <dbReference type="ARBA" id="ARBA00022729"/>
    </source>
</evidence>
<gene>
    <name evidence="3" type="ORF">FEM03_21620</name>
</gene>
<sequence>MLGAGLSLDLKSQTVSLGTAENFAVLGATTVTNTGASVLNGDLGVSPGTALTGFFAVDGGPGVVNGSIYSAGAEALQAQEDAEDAFDAIAAMAFTTDLTGQNLGGLTLTPGVYHFDTSAQLTGNLTLDGVGEYIFQIGSTLTTASNASITGINGADASQFFFNVGSSATLGTGTQFAGTILALTSITLTTGADIDYGRAIALNGAVTMDTNFINAVPEPSSALLVGGALIYFGMFRSRHSMGS</sequence>
<organism evidence="3 4">
    <name type="scientific">Phragmitibacter flavus</name>
    <dbReference type="NCBI Taxonomy" id="2576071"/>
    <lineage>
        <taxon>Bacteria</taxon>
        <taxon>Pseudomonadati</taxon>
        <taxon>Verrucomicrobiota</taxon>
        <taxon>Verrucomicrobiia</taxon>
        <taxon>Verrucomicrobiales</taxon>
        <taxon>Verrucomicrobiaceae</taxon>
        <taxon>Phragmitibacter</taxon>
    </lineage>
</organism>
<reference evidence="3 4" key="1">
    <citation type="submission" date="2019-05" db="EMBL/GenBank/DDBJ databases">
        <title>Verrucobacter flavum gen. nov., sp. nov. a new member of the family Verrucomicrobiaceae.</title>
        <authorList>
            <person name="Szuroczki S."/>
            <person name="Abbaszade G."/>
            <person name="Szabo A."/>
            <person name="Felfoldi T."/>
            <person name="Schumann P."/>
            <person name="Boka K."/>
            <person name="Keki Z."/>
            <person name="Toumi M."/>
            <person name="Toth E."/>
        </authorList>
    </citation>
    <scope>NUCLEOTIDE SEQUENCE [LARGE SCALE GENOMIC DNA]</scope>
    <source>
        <strain evidence="3 4">MG-N-17</strain>
    </source>
</reference>
<protein>
    <submittedName>
        <fullName evidence="3">DUF3494 domain-containing protein</fullName>
    </submittedName>
</protein>
<evidence type="ECO:0000256" key="1">
    <source>
        <dbReference type="ARBA" id="ARBA00005445"/>
    </source>
</evidence>
<dbReference type="OrthoDB" id="2082707at2"/>
<keyword evidence="4" id="KW-1185">Reference proteome</keyword>
<evidence type="ECO:0000313" key="3">
    <source>
        <dbReference type="EMBL" id="TLD68675.1"/>
    </source>
</evidence>
<dbReference type="InterPro" id="IPR021884">
    <property type="entry name" value="Ice-bd_prot"/>
</dbReference>
<name>A0A5R8K9S6_9BACT</name>